<sequence length="779" mass="86919">MSSECDVGASKAVVNGLAPGSNGQDKATADPLRARSISAVKIIPVKTMKNSAGLVLPPDTDPTKICTGKGAVTLRASSSYREMPSGSPVSPREAPQHAGTPVLESENSSADEWRLSSNADANGNAQPSSLAAKGYRSVHPSLPSDKPQDSSPPLNEVSLSHVGTDSQTSAPVSKPPSAYPSTTIVNPTIVLLQHNREQQKRLSSLSDPVSERRVGEQDLAPTQEKPSSPGRAPERKAKDDSRRAAKSAQDLSDVSMDEVGIPLRNTERSKDWYKTMFKQIHKLNRDTPEENPYFPTYKFPELPEIQQNSEDDDSDLYSPRYSFSEDTKSPVSVPRSKSEMNYIDGEKVVKRSATLPLPTRSSSLKSSPERNDWEPPDKKVDTRKYRAEPKSIYEYQPGKSSVLTNEKMSRDISPEEIDLKNEPWYKFFSELEFGKPSSAVSPTPDISSEPPGYIYSSNFHAVKRESDGAPGDLASLESERQIYKSVLEGGDIPLQGLSGLKRPSSSASTKDSESPRHFIPADYLESTEEFIRRRHDDKEMRPARAKYDFKAQTLKELPLQKGDIVYICKQIDQNWYEGEHHGRVGIFPRTYIELLPPAEKAQPKKLTPVQILEYGEAVAKFNFNGDTQVEMSFRKGERITLLRQVDENWYEGRIPGTSRQGIFPITYVDVIKRPLVKNPVDYIDLPFSSSPSRSATASPQQPQAQQRRVTPDRSQTSQDLLSYQALYSYIPQNEDELELRDGDIVDVMEKCDDGWFVGTSRRTRQFGTFPGNYVKPLYL</sequence>
<keyword evidence="1" id="KW-1185">Reference proteome</keyword>
<protein>
    <submittedName>
        <fullName evidence="2">Sorbin and SH3 domain-containing protein 1 isoform X31</fullName>
    </submittedName>
</protein>
<dbReference type="RefSeq" id="XP_074230006.1">
    <property type="nucleotide sequence ID" value="XM_074373905.1"/>
</dbReference>
<gene>
    <name evidence="2" type="primary">SORBS1</name>
</gene>
<proteinExistence type="predicted"/>
<reference evidence="2" key="1">
    <citation type="submission" date="2025-08" db="UniProtKB">
        <authorList>
            <consortium name="RefSeq"/>
        </authorList>
    </citation>
    <scope>IDENTIFICATION</scope>
    <source>
        <tissue evidence="2">Blood</tissue>
    </source>
</reference>
<dbReference type="Proteomes" id="UP001732780">
    <property type="component" value="Chromosome 11"/>
</dbReference>
<accession>A0AC58R650</accession>
<evidence type="ECO:0000313" key="2">
    <source>
        <dbReference type="RefSeq" id="XP_074230006.1"/>
    </source>
</evidence>
<organism evidence="1 2">
    <name type="scientific">Camelus bactrianus</name>
    <name type="common">Bactrian camel</name>
    <dbReference type="NCBI Taxonomy" id="9837"/>
    <lineage>
        <taxon>Eukaryota</taxon>
        <taxon>Metazoa</taxon>
        <taxon>Chordata</taxon>
        <taxon>Craniata</taxon>
        <taxon>Vertebrata</taxon>
        <taxon>Euteleostomi</taxon>
        <taxon>Mammalia</taxon>
        <taxon>Eutheria</taxon>
        <taxon>Laurasiatheria</taxon>
        <taxon>Artiodactyla</taxon>
        <taxon>Tylopoda</taxon>
        <taxon>Camelidae</taxon>
        <taxon>Camelus</taxon>
    </lineage>
</organism>
<name>A0AC58R650_CAMBA</name>
<evidence type="ECO:0000313" key="1">
    <source>
        <dbReference type="Proteomes" id="UP001732780"/>
    </source>
</evidence>